<dbReference type="Proteomes" id="UP001266357">
    <property type="component" value="Unassembled WGS sequence"/>
</dbReference>
<dbReference type="PANTHER" id="PTHR33169:SF14">
    <property type="entry name" value="TRANSCRIPTIONAL REGULATOR RV3488"/>
    <property type="match status" value="1"/>
</dbReference>
<proteinExistence type="predicted"/>
<keyword evidence="3" id="KW-1185">Reference proteome</keyword>
<sequence>MKYSKDFVAASTTPLVLAVLNQGESYGYAIIQKVKALSNGEMEWADGMLYPILHRLQKKEFIEAIWGTSDTGRKRKYYHLTALGKEELLQQRINWQQLNTMLEKLMGESNEQ</sequence>
<evidence type="ECO:0000259" key="1">
    <source>
        <dbReference type="Pfam" id="PF03551"/>
    </source>
</evidence>
<dbReference type="InterPro" id="IPR036388">
    <property type="entry name" value="WH-like_DNA-bd_sf"/>
</dbReference>
<evidence type="ECO:0000313" key="3">
    <source>
        <dbReference type="Proteomes" id="UP001266357"/>
    </source>
</evidence>
<dbReference type="PANTHER" id="PTHR33169">
    <property type="entry name" value="PADR-FAMILY TRANSCRIPTIONAL REGULATOR"/>
    <property type="match status" value="1"/>
</dbReference>
<dbReference type="Pfam" id="PF03551">
    <property type="entry name" value="PadR"/>
    <property type="match status" value="1"/>
</dbReference>
<comment type="caution">
    <text evidence="2">The sequence shown here is derived from an EMBL/GenBank/DDBJ whole genome shotgun (WGS) entry which is preliminary data.</text>
</comment>
<dbReference type="EMBL" id="JAVRIF010000008">
    <property type="protein sequence ID" value="MDT0604674.1"/>
    <property type="molecule type" value="Genomic_DNA"/>
</dbReference>
<protein>
    <submittedName>
        <fullName evidence="2">PadR family transcriptional regulator</fullName>
    </submittedName>
</protein>
<accession>A0ABU3A3C3</accession>
<dbReference type="InterPro" id="IPR036390">
    <property type="entry name" value="WH_DNA-bd_sf"/>
</dbReference>
<dbReference type="Gene3D" id="1.10.10.10">
    <property type="entry name" value="Winged helix-like DNA-binding domain superfamily/Winged helix DNA-binding domain"/>
    <property type="match status" value="1"/>
</dbReference>
<dbReference type="RefSeq" id="WP_311583226.1">
    <property type="nucleotide sequence ID" value="NZ_JAVRIF010000008.1"/>
</dbReference>
<reference evidence="2 3" key="1">
    <citation type="submission" date="2023-09" db="EMBL/GenBank/DDBJ databases">
        <authorList>
            <person name="Rey-Velasco X."/>
        </authorList>
    </citation>
    <scope>NUCLEOTIDE SEQUENCE [LARGE SCALE GENOMIC DNA]</scope>
    <source>
        <strain evidence="2 3">W431</strain>
    </source>
</reference>
<organism evidence="2 3">
    <name type="scientific">Thalassotalea castellviae</name>
    <dbReference type="NCBI Taxonomy" id="3075612"/>
    <lineage>
        <taxon>Bacteria</taxon>
        <taxon>Pseudomonadati</taxon>
        <taxon>Pseudomonadota</taxon>
        <taxon>Gammaproteobacteria</taxon>
        <taxon>Alteromonadales</taxon>
        <taxon>Colwelliaceae</taxon>
        <taxon>Thalassotalea</taxon>
    </lineage>
</organism>
<name>A0ABU3A3C3_9GAMM</name>
<dbReference type="SUPFAM" id="SSF46785">
    <property type="entry name" value="Winged helix' DNA-binding domain"/>
    <property type="match status" value="1"/>
</dbReference>
<dbReference type="InterPro" id="IPR005149">
    <property type="entry name" value="Tscrpt_reg_PadR_N"/>
</dbReference>
<evidence type="ECO:0000313" key="2">
    <source>
        <dbReference type="EMBL" id="MDT0604674.1"/>
    </source>
</evidence>
<gene>
    <name evidence="2" type="ORF">RM573_13775</name>
</gene>
<feature type="domain" description="Transcription regulator PadR N-terminal" evidence="1">
    <location>
        <begin position="16"/>
        <end position="88"/>
    </location>
</feature>
<dbReference type="InterPro" id="IPR052509">
    <property type="entry name" value="Metal_resp_DNA-bind_regulator"/>
</dbReference>